<comment type="caution">
    <text evidence="1">The sequence shown here is derived from an EMBL/GenBank/DDBJ whole genome shotgun (WGS) entry which is preliminary data.</text>
</comment>
<accession>A0A5B7E787</accession>
<keyword evidence="2" id="KW-1185">Reference proteome</keyword>
<gene>
    <name evidence="1" type="ORF">E2C01_023144</name>
</gene>
<proteinExistence type="predicted"/>
<reference evidence="1 2" key="1">
    <citation type="submission" date="2019-05" db="EMBL/GenBank/DDBJ databases">
        <title>Another draft genome of Portunus trituberculatus and its Hox gene families provides insights of decapod evolution.</title>
        <authorList>
            <person name="Jeong J.-H."/>
            <person name="Song I."/>
            <person name="Kim S."/>
            <person name="Choi T."/>
            <person name="Kim D."/>
            <person name="Ryu S."/>
            <person name="Kim W."/>
        </authorList>
    </citation>
    <scope>NUCLEOTIDE SEQUENCE [LARGE SCALE GENOMIC DNA]</scope>
    <source>
        <tissue evidence="1">Muscle</tissue>
    </source>
</reference>
<protein>
    <submittedName>
        <fullName evidence="1">Uncharacterized protein</fullName>
    </submittedName>
</protein>
<evidence type="ECO:0000313" key="2">
    <source>
        <dbReference type="Proteomes" id="UP000324222"/>
    </source>
</evidence>
<dbReference type="AlphaFoldDB" id="A0A5B7E787"/>
<dbReference type="Proteomes" id="UP000324222">
    <property type="component" value="Unassembled WGS sequence"/>
</dbReference>
<sequence>MLEAQFKGVQAVEEGKRGKGKREGIAKGTIKLVAIWRIAKDELETARGQGNTRKGTKEGRREGLNNGRLVVLVVRVIANCELRAGGSWRGEECEGSSNVVTLRREAASG</sequence>
<organism evidence="1 2">
    <name type="scientific">Portunus trituberculatus</name>
    <name type="common">Swimming crab</name>
    <name type="synonym">Neptunus trituberculatus</name>
    <dbReference type="NCBI Taxonomy" id="210409"/>
    <lineage>
        <taxon>Eukaryota</taxon>
        <taxon>Metazoa</taxon>
        <taxon>Ecdysozoa</taxon>
        <taxon>Arthropoda</taxon>
        <taxon>Crustacea</taxon>
        <taxon>Multicrustacea</taxon>
        <taxon>Malacostraca</taxon>
        <taxon>Eumalacostraca</taxon>
        <taxon>Eucarida</taxon>
        <taxon>Decapoda</taxon>
        <taxon>Pleocyemata</taxon>
        <taxon>Brachyura</taxon>
        <taxon>Eubrachyura</taxon>
        <taxon>Portunoidea</taxon>
        <taxon>Portunidae</taxon>
        <taxon>Portuninae</taxon>
        <taxon>Portunus</taxon>
    </lineage>
</organism>
<name>A0A5B7E787_PORTR</name>
<dbReference type="EMBL" id="VSRR010002156">
    <property type="protein sequence ID" value="MPC29892.1"/>
    <property type="molecule type" value="Genomic_DNA"/>
</dbReference>
<evidence type="ECO:0000313" key="1">
    <source>
        <dbReference type="EMBL" id="MPC29892.1"/>
    </source>
</evidence>